<evidence type="ECO:0000256" key="1">
    <source>
        <dbReference type="ARBA" id="ARBA00010990"/>
    </source>
</evidence>
<evidence type="ECO:0000256" key="3">
    <source>
        <dbReference type="SAM" id="Phobius"/>
    </source>
</evidence>
<organism evidence="5 6">
    <name type="scientific">Actinomadura vinacea</name>
    <dbReference type="NCBI Taxonomy" id="115336"/>
    <lineage>
        <taxon>Bacteria</taxon>
        <taxon>Bacillati</taxon>
        <taxon>Actinomycetota</taxon>
        <taxon>Actinomycetes</taxon>
        <taxon>Streptosporangiales</taxon>
        <taxon>Thermomonosporaceae</taxon>
        <taxon>Actinomadura</taxon>
    </lineage>
</organism>
<dbReference type="PANTHER" id="PTHR12215">
    <property type="entry name" value="PHOSPHOPANTETHEINE TRANSFERASE"/>
    <property type="match status" value="1"/>
</dbReference>
<dbReference type="Pfam" id="PF01648">
    <property type="entry name" value="ACPS"/>
    <property type="match status" value="1"/>
</dbReference>
<dbReference type="InterPro" id="IPR050559">
    <property type="entry name" value="P-Pant_transferase_sf"/>
</dbReference>
<evidence type="ECO:0000259" key="4">
    <source>
        <dbReference type="Pfam" id="PF01648"/>
    </source>
</evidence>
<protein>
    <submittedName>
        <fullName evidence="5">4'-phosphopantetheinyl transferase superfamily protein</fullName>
    </submittedName>
</protein>
<evidence type="ECO:0000313" key="6">
    <source>
        <dbReference type="Proteomes" id="UP001501231"/>
    </source>
</evidence>
<accession>A0ABP5WSE7</accession>
<evidence type="ECO:0000313" key="5">
    <source>
        <dbReference type="EMBL" id="GAA2434374.1"/>
    </source>
</evidence>
<dbReference type="Proteomes" id="UP001501231">
    <property type="component" value="Unassembled WGS sequence"/>
</dbReference>
<keyword evidence="2 5" id="KW-0808">Transferase</keyword>
<dbReference type="InterPro" id="IPR037143">
    <property type="entry name" value="4-PPantetheinyl_Trfase_dom_sf"/>
</dbReference>
<feature type="domain" description="4'-phosphopantetheinyl transferase" evidence="4">
    <location>
        <begin position="110"/>
        <end position="178"/>
    </location>
</feature>
<evidence type="ECO:0000256" key="2">
    <source>
        <dbReference type="ARBA" id="ARBA00022679"/>
    </source>
</evidence>
<keyword evidence="6" id="KW-1185">Reference proteome</keyword>
<proteinExistence type="inferred from homology"/>
<comment type="caution">
    <text evidence="5">The sequence shown here is derived from an EMBL/GenBank/DDBJ whole genome shotgun (WGS) entry which is preliminary data.</text>
</comment>
<reference evidence="6" key="1">
    <citation type="journal article" date="2019" name="Int. J. Syst. Evol. Microbiol.">
        <title>The Global Catalogue of Microorganisms (GCM) 10K type strain sequencing project: providing services to taxonomists for standard genome sequencing and annotation.</title>
        <authorList>
            <consortium name="The Broad Institute Genomics Platform"/>
            <consortium name="The Broad Institute Genome Sequencing Center for Infectious Disease"/>
            <person name="Wu L."/>
            <person name="Ma J."/>
        </authorList>
    </citation>
    <scope>NUCLEOTIDE SEQUENCE [LARGE SCALE GENOMIC DNA]</scope>
    <source>
        <strain evidence="6">JCM 3325</strain>
    </source>
</reference>
<keyword evidence="3" id="KW-0812">Transmembrane</keyword>
<keyword evidence="3" id="KW-0472">Membrane</keyword>
<sequence length="233" mass="24496">MELKVEPVTVWWAPVSAAAPGLAALLNPAERARRERYLRDVDRDRFTLGVAITRVVAGRRSGLAPERVPISRRCPDCAEPHGPPVIAGGPHLSVSHSGALVAVAVSPYGPLGVDVEEDSGRIGDAIARRLLADDEPHTGAAGLLVYWTRKEALLKATGDGLRVPLGRLHVSAPHEPPRLRAWDGRPGMPARMDMRTLGPAAGHAACLALLDHPAGVPVEERDAAGMLGAAGPG</sequence>
<dbReference type="GO" id="GO:0016740">
    <property type="term" value="F:transferase activity"/>
    <property type="evidence" value="ECO:0007669"/>
    <property type="project" value="UniProtKB-KW"/>
</dbReference>
<dbReference type="Gene3D" id="3.90.470.20">
    <property type="entry name" value="4'-phosphopantetheinyl transferase domain"/>
    <property type="match status" value="1"/>
</dbReference>
<name>A0ABP5WSE7_9ACTN</name>
<gene>
    <name evidence="5" type="ORF">GCM10010191_56000</name>
</gene>
<dbReference type="InterPro" id="IPR008278">
    <property type="entry name" value="4-PPantetheinyl_Trfase_dom"/>
</dbReference>
<dbReference type="EMBL" id="BAAARW010000020">
    <property type="protein sequence ID" value="GAA2434374.1"/>
    <property type="molecule type" value="Genomic_DNA"/>
</dbReference>
<dbReference type="PANTHER" id="PTHR12215:SF10">
    <property type="entry name" value="L-AMINOADIPATE-SEMIALDEHYDE DEHYDROGENASE-PHOSPHOPANTETHEINYL TRANSFERASE"/>
    <property type="match status" value="1"/>
</dbReference>
<keyword evidence="3" id="KW-1133">Transmembrane helix</keyword>
<feature type="transmembrane region" description="Helical" evidence="3">
    <location>
        <begin position="12"/>
        <end position="29"/>
    </location>
</feature>
<dbReference type="SUPFAM" id="SSF56214">
    <property type="entry name" value="4'-phosphopantetheinyl transferase"/>
    <property type="match status" value="2"/>
</dbReference>
<comment type="similarity">
    <text evidence="1">Belongs to the P-Pant transferase superfamily. Gsp/Sfp/HetI/AcpT family.</text>
</comment>